<accession>A0A9X1Y532</accession>
<gene>
    <name evidence="4" type="ORF">M0638_04310</name>
</gene>
<dbReference type="Proteomes" id="UP001139516">
    <property type="component" value="Unassembled WGS sequence"/>
</dbReference>
<dbReference type="AlphaFoldDB" id="A0A9X1Y532"/>
<feature type="chain" id="PRO_5040818096" evidence="2">
    <location>
        <begin position="28"/>
        <end position="328"/>
    </location>
</feature>
<reference evidence="4" key="1">
    <citation type="submission" date="2022-04" db="EMBL/GenBank/DDBJ databases">
        <title>Roseomonas acroporae sp. nov., isolated from coral Acropora digitifera.</title>
        <authorList>
            <person name="Sun H."/>
        </authorList>
    </citation>
    <scope>NUCLEOTIDE SEQUENCE</scope>
    <source>
        <strain evidence="4">NAR14</strain>
    </source>
</reference>
<dbReference type="Pfam" id="PF12706">
    <property type="entry name" value="Lactamase_B_2"/>
    <property type="match status" value="1"/>
</dbReference>
<dbReference type="PANTHER" id="PTHR46018:SF2">
    <property type="entry name" value="ZINC PHOSPHODIESTERASE ELAC PROTEIN 1"/>
    <property type="match status" value="1"/>
</dbReference>
<dbReference type="InterPro" id="IPR006311">
    <property type="entry name" value="TAT_signal"/>
</dbReference>
<organism evidence="4 5">
    <name type="scientific">Roseomonas acroporae</name>
    <dbReference type="NCBI Taxonomy" id="2937791"/>
    <lineage>
        <taxon>Bacteria</taxon>
        <taxon>Pseudomonadati</taxon>
        <taxon>Pseudomonadota</taxon>
        <taxon>Alphaproteobacteria</taxon>
        <taxon>Acetobacterales</taxon>
        <taxon>Roseomonadaceae</taxon>
        <taxon>Roseomonas</taxon>
    </lineage>
</organism>
<dbReference type="InterPro" id="IPR001279">
    <property type="entry name" value="Metallo-B-lactamas"/>
</dbReference>
<dbReference type="PROSITE" id="PS51318">
    <property type="entry name" value="TAT"/>
    <property type="match status" value="1"/>
</dbReference>
<name>A0A9X1Y532_9PROT</name>
<feature type="domain" description="Metallo-beta-lactamase" evidence="3">
    <location>
        <begin position="77"/>
        <end position="290"/>
    </location>
</feature>
<proteinExistence type="predicted"/>
<dbReference type="GO" id="GO:0042781">
    <property type="term" value="F:3'-tRNA processing endoribonuclease activity"/>
    <property type="evidence" value="ECO:0007669"/>
    <property type="project" value="TreeGrafter"/>
</dbReference>
<dbReference type="InterPro" id="IPR036866">
    <property type="entry name" value="RibonucZ/Hydroxyglut_hydro"/>
</dbReference>
<keyword evidence="1" id="KW-0378">Hydrolase</keyword>
<dbReference type="EMBL" id="JALPRX010000015">
    <property type="protein sequence ID" value="MCK8783603.1"/>
    <property type="molecule type" value="Genomic_DNA"/>
</dbReference>
<dbReference type="Gene3D" id="3.60.15.10">
    <property type="entry name" value="Ribonuclease Z/Hydroxyacylglutathione hydrolase-like"/>
    <property type="match status" value="1"/>
</dbReference>
<dbReference type="CDD" id="cd07719">
    <property type="entry name" value="arylsulfatase_AtsA-like_MBL-fold"/>
    <property type="match status" value="1"/>
</dbReference>
<keyword evidence="2" id="KW-0732">Signal</keyword>
<dbReference type="RefSeq" id="WP_248665729.1">
    <property type="nucleotide sequence ID" value="NZ_JALPRX010000015.1"/>
</dbReference>
<sequence>MSRPRAATRRGLLLGAAALAAPRLASAQQASAQQATPAARPPAARTRLVLLGTKGGPRVGIEQANPANLLLVGDTPYVIDCGYGVSRQLVRAGVALPSLRHVFITHHHSDHNLEYGNLVYNAWAGGLRTPVDAYGPRGIEQMTRDFWSMNRFDVETRMADEGRPDPRNLLTAHDIEGPGPVMRDERVRVTAFRTPHPPIVDNYAYKFETPDGVVVFSGDTAYNPALAEFAKGADVLVHEAMLLSGVDDLARRNPNAATMRQHLLDSHTTTEDVGRVAARAGVKLLVLSHFVPGDMPGVTDAMWEEGVRRHYAGRLIVGHDLQEIALPV</sequence>
<comment type="caution">
    <text evidence="4">The sequence shown here is derived from an EMBL/GenBank/DDBJ whole genome shotgun (WGS) entry which is preliminary data.</text>
</comment>
<dbReference type="InterPro" id="IPR044094">
    <property type="entry name" value="AtsA-like_MBL-fold"/>
</dbReference>
<evidence type="ECO:0000256" key="2">
    <source>
        <dbReference type="SAM" id="SignalP"/>
    </source>
</evidence>
<protein>
    <submittedName>
        <fullName evidence="4">MBL fold metallo-hydrolase</fullName>
    </submittedName>
</protein>
<feature type="signal peptide" evidence="2">
    <location>
        <begin position="1"/>
        <end position="27"/>
    </location>
</feature>
<dbReference type="PANTHER" id="PTHR46018">
    <property type="entry name" value="ZINC PHOSPHODIESTERASE ELAC PROTEIN 1"/>
    <property type="match status" value="1"/>
</dbReference>
<evidence type="ECO:0000259" key="3">
    <source>
        <dbReference type="Pfam" id="PF12706"/>
    </source>
</evidence>
<evidence type="ECO:0000313" key="4">
    <source>
        <dbReference type="EMBL" id="MCK8783603.1"/>
    </source>
</evidence>
<evidence type="ECO:0000313" key="5">
    <source>
        <dbReference type="Proteomes" id="UP001139516"/>
    </source>
</evidence>
<dbReference type="SUPFAM" id="SSF56281">
    <property type="entry name" value="Metallo-hydrolase/oxidoreductase"/>
    <property type="match status" value="1"/>
</dbReference>
<keyword evidence="5" id="KW-1185">Reference proteome</keyword>
<evidence type="ECO:0000256" key="1">
    <source>
        <dbReference type="ARBA" id="ARBA00022801"/>
    </source>
</evidence>